<proteinExistence type="predicted"/>
<comment type="caution">
    <text evidence="3">The sequence shown here is derived from an EMBL/GenBank/DDBJ whole genome shotgun (WGS) entry which is preliminary data.</text>
</comment>
<dbReference type="RefSeq" id="WP_190302357.1">
    <property type="nucleotide sequence ID" value="NZ_JACOIJ010000020.1"/>
</dbReference>
<name>A0ABR7YFI7_9SPHI</name>
<dbReference type="Proteomes" id="UP000651271">
    <property type="component" value="Unassembled WGS sequence"/>
</dbReference>
<evidence type="ECO:0000256" key="1">
    <source>
        <dbReference type="SAM" id="Phobius"/>
    </source>
</evidence>
<protein>
    <submittedName>
        <fullName evidence="3">FecR family protein</fullName>
    </submittedName>
</protein>
<dbReference type="PANTHER" id="PTHR30273:SF2">
    <property type="entry name" value="PROTEIN FECR"/>
    <property type="match status" value="1"/>
</dbReference>
<feature type="transmembrane region" description="Helical" evidence="1">
    <location>
        <begin position="44"/>
        <end position="62"/>
    </location>
</feature>
<dbReference type="Gene3D" id="3.55.50.30">
    <property type="match status" value="1"/>
</dbReference>
<evidence type="ECO:0000313" key="4">
    <source>
        <dbReference type="Proteomes" id="UP000651271"/>
    </source>
</evidence>
<dbReference type="Gene3D" id="2.60.120.1440">
    <property type="match status" value="1"/>
</dbReference>
<evidence type="ECO:0000313" key="3">
    <source>
        <dbReference type="EMBL" id="MBD1430067.1"/>
    </source>
</evidence>
<keyword evidence="1" id="KW-0472">Membrane</keyword>
<organism evidence="3 4">
    <name type="scientific">Sphingobacterium litopenaei</name>
    <dbReference type="NCBI Taxonomy" id="2763500"/>
    <lineage>
        <taxon>Bacteria</taxon>
        <taxon>Pseudomonadati</taxon>
        <taxon>Bacteroidota</taxon>
        <taxon>Sphingobacteriia</taxon>
        <taxon>Sphingobacteriales</taxon>
        <taxon>Sphingobacteriaceae</taxon>
        <taxon>Sphingobacterium</taxon>
    </lineage>
</organism>
<accession>A0ABR7YFI7</accession>
<sequence>MNYQKKNLKKVFHITDEHVLSDIEKKSLYGNILKKAKRRRMVKLIWQTSSIAALLVMGLLLFKPEDQIKEIDIREFAEHSQSIIPKTDDSIKIVASALKNNVDLDKDIQIYTVTTPESLHENNKEKYLTIYVPYGKRLDFNLPDGSTVWLNSGSYLTYNNDMENEDREVYLNGEGFFNVTHTGRKFIVHTASSAIEVLGTSFNASSYEDEHMFSVELVTGKVQLTSNKQKYASFNMNAGESVLINTKTHKVEKSLGLNEDDILWTKKQLSLKNVAMRDVLKKMERIYNVQIYADKVVTDMNINYSGRLNVGVDIVTSLSSIYELNNYKIVLKEKEVYITKK</sequence>
<keyword evidence="4" id="KW-1185">Reference proteome</keyword>
<dbReference type="InterPro" id="IPR012373">
    <property type="entry name" value="Ferrdict_sens_TM"/>
</dbReference>
<gene>
    <name evidence="3" type="ORF">H8B04_10905</name>
</gene>
<feature type="domain" description="FecR protein" evidence="2">
    <location>
        <begin position="132"/>
        <end position="223"/>
    </location>
</feature>
<dbReference type="Pfam" id="PF04773">
    <property type="entry name" value="FecR"/>
    <property type="match status" value="1"/>
</dbReference>
<keyword evidence="1" id="KW-0812">Transmembrane</keyword>
<evidence type="ECO:0000259" key="2">
    <source>
        <dbReference type="Pfam" id="PF04773"/>
    </source>
</evidence>
<dbReference type="InterPro" id="IPR006860">
    <property type="entry name" value="FecR"/>
</dbReference>
<dbReference type="PANTHER" id="PTHR30273">
    <property type="entry name" value="PERIPLASMIC SIGNAL SENSOR AND SIGMA FACTOR ACTIVATOR FECR-RELATED"/>
    <property type="match status" value="1"/>
</dbReference>
<keyword evidence="1" id="KW-1133">Transmembrane helix</keyword>
<dbReference type="EMBL" id="JACOIJ010000020">
    <property type="protein sequence ID" value="MBD1430067.1"/>
    <property type="molecule type" value="Genomic_DNA"/>
</dbReference>
<reference evidence="3 4" key="1">
    <citation type="submission" date="2020-08" db="EMBL/GenBank/DDBJ databases">
        <title>Sphingobacterium sp. DN04309 isolated from aquaculture water.</title>
        <authorList>
            <person name="Zhang M."/>
        </authorList>
    </citation>
    <scope>NUCLEOTIDE SEQUENCE [LARGE SCALE GENOMIC DNA]</scope>
    <source>
        <strain evidence="3 4">DN04309</strain>
    </source>
</reference>